<dbReference type="InterPro" id="IPR007060">
    <property type="entry name" value="FtsL/DivIC"/>
</dbReference>
<dbReference type="KEGG" id="adin:H7849_08040"/>
<keyword evidence="4" id="KW-1133">Transmembrane helix</keyword>
<protein>
    <submittedName>
        <fullName evidence="8">Septum formation initiator family protein</fullName>
    </submittedName>
</protein>
<keyword evidence="2" id="KW-0132">Cell division</keyword>
<dbReference type="PANTHER" id="PTHR37485">
    <property type="entry name" value="CELL DIVISION PROTEIN FTSB"/>
    <property type="match status" value="1"/>
</dbReference>
<evidence type="ECO:0000256" key="3">
    <source>
        <dbReference type="ARBA" id="ARBA00022692"/>
    </source>
</evidence>
<accession>A0A7G8BQP1</accession>
<dbReference type="PANTHER" id="PTHR37485:SF1">
    <property type="entry name" value="CELL DIVISION PROTEIN FTSB"/>
    <property type="match status" value="1"/>
</dbReference>
<dbReference type="GO" id="GO:0030428">
    <property type="term" value="C:cell septum"/>
    <property type="evidence" value="ECO:0007669"/>
    <property type="project" value="TreeGrafter"/>
</dbReference>
<keyword evidence="6" id="KW-0131">Cell cycle</keyword>
<evidence type="ECO:0000256" key="1">
    <source>
        <dbReference type="ARBA" id="ARBA00022475"/>
    </source>
</evidence>
<dbReference type="EMBL" id="CP060394">
    <property type="protein sequence ID" value="QNI34861.1"/>
    <property type="molecule type" value="Genomic_DNA"/>
</dbReference>
<proteinExistence type="predicted"/>
<dbReference type="AlphaFoldDB" id="A0A7G8BQP1"/>
<dbReference type="InterPro" id="IPR023081">
    <property type="entry name" value="Cell_div_FtsB"/>
</dbReference>
<name>A0A7G8BQP1_9BACT</name>
<keyword evidence="9" id="KW-1185">Reference proteome</keyword>
<dbReference type="GO" id="GO:0043093">
    <property type="term" value="P:FtsZ-dependent cytokinesis"/>
    <property type="evidence" value="ECO:0007669"/>
    <property type="project" value="TreeGrafter"/>
</dbReference>
<evidence type="ECO:0000256" key="6">
    <source>
        <dbReference type="ARBA" id="ARBA00023306"/>
    </source>
</evidence>
<dbReference type="Proteomes" id="UP000515312">
    <property type="component" value="Chromosome"/>
</dbReference>
<gene>
    <name evidence="8" type="ORF">H7849_08040</name>
</gene>
<organism evidence="8 9">
    <name type="scientific">Alloacidobacterium dinghuense</name>
    <dbReference type="NCBI Taxonomy" id="2763107"/>
    <lineage>
        <taxon>Bacteria</taxon>
        <taxon>Pseudomonadati</taxon>
        <taxon>Acidobacteriota</taxon>
        <taxon>Terriglobia</taxon>
        <taxon>Terriglobales</taxon>
        <taxon>Acidobacteriaceae</taxon>
        <taxon>Alloacidobacterium</taxon>
    </lineage>
</organism>
<evidence type="ECO:0000256" key="4">
    <source>
        <dbReference type="ARBA" id="ARBA00022989"/>
    </source>
</evidence>
<dbReference type="Pfam" id="PF04977">
    <property type="entry name" value="DivIC"/>
    <property type="match status" value="1"/>
</dbReference>
<sequence length="103" mass="11793">MRRRIATAAAVVLAVFLGYHVIFGRNGVTAYQEKRLEDKDLQKQIQQLQDENGRMKDHVDHLQNDPDAIEHEARARLHYTRPGEVIYTLNDKPADKTSVPTAK</sequence>
<keyword evidence="7" id="KW-0175">Coiled coil</keyword>
<evidence type="ECO:0000256" key="2">
    <source>
        <dbReference type="ARBA" id="ARBA00022618"/>
    </source>
</evidence>
<feature type="coiled-coil region" evidence="7">
    <location>
        <begin position="31"/>
        <end position="65"/>
    </location>
</feature>
<evidence type="ECO:0000313" key="9">
    <source>
        <dbReference type="Proteomes" id="UP000515312"/>
    </source>
</evidence>
<evidence type="ECO:0000256" key="7">
    <source>
        <dbReference type="SAM" id="Coils"/>
    </source>
</evidence>
<keyword evidence="5" id="KW-0472">Membrane</keyword>
<evidence type="ECO:0000256" key="5">
    <source>
        <dbReference type="ARBA" id="ARBA00023136"/>
    </source>
</evidence>
<keyword evidence="3" id="KW-0812">Transmembrane</keyword>
<evidence type="ECO:0000313" key="8">
    <source>
        <dbReference type="EMBL" id="QNI34861.1"/>
    </source>
</evidence>
<reference evidence="8 9" key="1">
    <citation type="submission" date="2020-08" db="EMBL/GenBank/DDBJ databases">
        <title>Edaphobacter telluris sp. nov. and Acidobacterium dinghuensis sp. nov., two acidobacteria isolated from forest soil.</title>
        <authorList>
            <person name="Fu J."/>
            <person name="Qiu L."/>
        </authorList>
    </citation>
    <scope>NUCLEOTIDE SEQUENCE [LARGE SCALE GENOMIC DNA]</scope>
    <source>
        <strain evidence="8">4Y35</strain>
    </source>
</reference>
<keyword evidence="1" id="KW-1003">Cell membrane</keyword>